<feature type="transmembrane region" description="Helical" evidence="7">
    <location>
        <begin position="606"/>
        <end position="625"/>
    </location>
</feature>
<dbReference type="InterPro" id="IPR050250">
    <property type="entry name" value="Macrolide_Exporter_MacB"/>
</dbReference>
<evidence type="ECO:0000256" key="5">
    <source>
        <dbReference type="ARBA" id="ARBA00023136"/>
    </source>
</evidence>
<reference evidence="9 10" key="1">
    <citation type="submission" date="2019-01" db="EMBL/GenBank/DDBJ databases">
        <title>Draft genome sequence of Dictyobacter sp. Uno17.</title>
        <authorList>
            <person name="Wang C.M."/>
            <person name="Zheng Y."/>
            <person name="Sakai Y."/>
            <person name="Abe K."/>
            <person name="Yokota A."/>
            <person name="Yabe S."/>
        </authorList>
    </citation>
    <scope>NUCLEOTIDE SEQUENCE [LARGE SCALE GENOMIC DNA]</scope>
    <source>
        <strain evidence="9 10">Uno17</strain>
    </source>
</reference>
<feature type="transmembrane region" description="Helical" evidence="7">
    <location>
        <begin position="413"/>
        <end position="439"/>
    </location>
</feature>
<dbReference type="Proteomes" id="UP000322530">
    <property type="component" value="Unassembled WGS sequence"/>
</dbReference>
<dbReference type="PANTHER" id="PTHR30572">
    <property type="entry name" value="MEMBRANE COMPONENT OF TRANSPORTER-RELATED"/>
    <property type="match status" value="1"/>
</dbReference>
<feature type="transmembrane region" description="Helical" evidence="7">
    <location>
        <begin position="919"/>
        <end position="941"/>
    </location>
</feature>
<keyword evidence="10" id="KW-1185">Reference proteome</keyword>
<dbReference type="RefSeq" id="WP_172631815.1">
    <property type="nucleotide sequence ID" value="NZ_BIXY01000005.1"/>
</dbReference>
<evidence type="ECO:0000313" key="10">
    <source>
        <dbReference type="Proteomes" id="UP000322530"/>
    </source>
</evidence>
<comment type="similarity">
    <text evidence="6">Belongs to the ABC-4 integral membrane protein family.</text>
</comment>
<proteinExistence type="inferred from homology"/>
<feature type="transmembrane region" description="Helical" evidence="7">
    <location>
        <begin position="863"/>
        <end position="887"/>
    </location>
</feature>
<dbReference type="GO" id="GO:0022857">
    <property type="term" value="F:transmembrane transporter activity"/>
    <property type="evidence" value="ECO:0007669"/>
    <property type="project" value="TreeGrafter"/>
</dbReference>
<sequence length="1009" mass="109198">MVTHTQKLKRQRSVALLPAITLLAKNLCKQTWGILLITFCGIVACVGLVCAVPLFMQTAIQTGLQGVIQQEPGGTAIINYVSTDQPTPAFIQKIGGRVDQVFQAHLSNYLAGGAQLSLSTPKLQVLDSRSGKAVSQLSVSVFGYDPAPLAQRVTLVKGRLPQAHTAAKALEVALTQPVADNLGWQIGSWQQVRFPVAASSTVWRLHVVGIVAPGSATSDIWHISNPSGDNYAGMNGGTDNILASLPALLSNSAALQITSGISGIGSNVAPLAQTTTTPITTRPLQYTIPHSGGPGTDPSAIFMVYWSYPISLSHIDGNNLNTFIHPYGTLVSDLYDSVQDAHIISHNTISPVETQLESYQHEMPYEMVAVILLLVSLLVLALFMVSMLANVLVEGQLATIVMLRSRGATQRHIFGAFTLQGILLSITALVLGPICAIFLVGVIGQLLLPATASSTFGALIGNLPHTFGQIWFIALITVVVALFVMIMALRRASLIDIVELRRNASRPNRTPLWKRLYLDFFLLLVIVAGIAYYQLLAKSGIGDPILLAPLAFLAAPLTLLAVSLFFLRIYPFLTRLGTRSLAKSKAAPGVLAFSQMERQPHATLRMILLLALALASSTYLLSFIATQQYRIEEIADYQIGADFSGKLAGINARQSFKDLQHQYSSVAGVASATLGYHDIANSTVTQTYVPPVVVSAIDASTYAQTAVWQSFYAKQTLPSLTNQLIDHRASAIANDEIPVIADTQLWDRLNLYPGMHFTLTTDNAQFQNLHFVALAEVDYLPRVQDDMADSEVANMMMDYQNYSAVYAKDHHGAQIQPNYLWLSTHGDVHSISQVRQAFPTLKDRRASIAQAENEPLQVALKGILILGIIIALVLALIGVGLAAWLSVKQRRMSFSILRALGMAPGQIAKILLWEQGFTYLFALLLGLGVGWLVTLVVAPAFGLLDHILQVVGIVFNNTNLPLQKSAPIPTTWFGLMIAIFVLICGIVLLLMSGYGARPAVGQTLRLNED</sequence>
<evidence type="ECO:0000256" key="3">
    <source>
        <dbReference type="ARBA" id="ARBA00022692"/>
    </source>
</evidence>
<dbReference type="Pfam" id="PF02687">
    <property type="entry name" value="FtsX"/>
    <property type="match status" value="1"/>
</dbReference>
<feature type="domain" description="ABC3 transporter permease C-terminal" evidence="8">
    <location>
        <begin position="867"/>
        <end position="990"/>
    </location>
</feature>
<evidence type="ECO:0000256" key="6">
    <source>
        <dbReference type="ARBA" id="ARBA00038076"/>
    </source>
</evidence>
<feature type="transmembrane region" description="Helical" evidence="7">
    <location>
        <begin position="34"/>
        <end position="55"/>
    </location>
</feature>
<evidence type="ECO:0000256" key="7">
    <source>
        <dbReference type="SAM" id="Phobius"/>
    </source>
</evidence>
<feature type="transmembrane region" description="Helical" evidence="7">
    <location>
        <begin position="972"/>
        <end position="996"/>
    </location>
</feature>
<name>A0A5A5T7L9_9CHLR</name>
<organism evidence="9 10">
    <name type="scientific">Dictyobacter arantiisoli</name>
    <dbReference type="NCBI Taxonomy" id="2014874"/>
    <lineage>
        <taxon>Bacteria</taxon>
        <taxon>Bacillati</taxon>
        <taxon>Chloroflexota</taxon>
        <taxon>Ktedonobacteria</taxon>
        <taxon>Ktedonobacterales</taxon>
        <taxon>Dictyobacteraceae</taxon>
        <taxon>Dictyobacter</taxon>
    </lineage>
</organism>
<evidence type="ECO:0000259" key="8">
    <source>
        <dbReference type="Pfam" id="PF02687"/>
    </source>
</evidence>
<keyword evidence="5 7" id="KW-0472">Membrane</keyword>
<comment type="subcellular location">
    <subcellularLocation>
        <location evidence="1">Cell membrane</location>
        <topology evidence="1">Multi-pass membrane protein</topology>
    </subcellularLocation>
</comment>
<evidence type="ECO:0000256" key="2">
    <source>
        <dbReference type="ARBA" id="ARBA00022475"/>
    </source>
</evidence>
<comment type="caution">
    <text evidence="9">The sequence shown here is derived from an EMBL/GenBank/DDBJ whole genome shotgun (WGS) entry which is preliminary data.</text>
</comment>
<evidence type="ECO:0000313" key="9">
    <source>
        <dbReference type="EMBL" id="GCF07003.1"/>
    </source>
</evidence>
<feature type="transmembrane region" description="Helical" evidence="7">
    <location>
        <begin position="368"/>
        <end position="393"/>
    </location>
</feature>
<dbReference type="AlphaFoldDB" id="A0A5A5T7L9"/>
<keyword evidence="4 7" id="KW-1133">Transmembrane helix</keyword>
<dbReference type="EMBL" id="BIXY01000005">
    <property type="protein sequence ID" value="GCF07003.1"/>
    <property type="molecule type" value="Genomic_DNA"/>
</dbReference>
<evidence type="ECO:0000256" key="4">
    <source>
        <dbReference type="ARBA" id="ARBA00022989"/>
    </source>
</evidence>
<dbReference type="GO" id="GO:0005886">
    <property type="term" value="C:plasma membrane"/>
    <property type="evidence" value="ECO:0007669"/>
    <property type="project" value="UniProtKB-SubCell"/>
</dbReference>
<dbReference type="PANTHER" id="PTHR30572:SF4">
    <property type="entry name" value="ABC TRANSPORTER PERMEASE YTRF"/>
    <property type="match status" value="1"/>
</dbReference>
<dbReference type="InterPro" id="IPR003838">
    <property type="entry name" value="ABC3_permease_C"/>
</dbReference>
<evidence type="ECO:0000256" key="1">
    <source>
        <dbReference type="ARBA" id="ARBA00004651"/>
    </source>
</evidence>
<feature type="transmembrane region" description="Helical" evidence="7">
    <location>
        <begin position="470"/>
        <end position="489"/>
    </location>
</feature>
<protein>
    <recommendedName>
        <fullName evidence="8">ABC3 transporter permease C-terminal domain-containing protein</fullName>
    </recommendedName>
</protein>
<gene>
    <name evidence="9" type="ORF">KDI_05670</name>
</gene>
<feature type="transmembrane region" description="Helical" evidence="7">
    <location>
        <begin position="516"/>
        <end position="535"/>
    </location>
</feature>
<accession>A0A5A5T7L9</accession>
<feature type="transmembrane region" description="Helical" evidence="7">
    <location>
        <begin position="547"/>
        <end position="570"/>
    </location>
</feature>
<keyword evidence="3 7" id="KW-0812">Transmembrane</keyword>
<keyword evidence="2" id="KW-1003">Cell membrane</keyword>